<dbReference type="EnsemblPlants" id="AES87840">
    <property type="protein sequence ID" value="AES87840"/>
    <property type="gene ID" value="MTR_4g035268"/>
</dbReference>
<evidence type="ECO:0000313" key="5">
    <source>
        <dbReference type="Proteomes" id="UP000002051"/>
    </source>
</evidence>
<protein>
    <submittedName>
        <fullName evidence="3">Nodule Cysteine-Rich (NCR) secreted peptide</fullName>
    </submittedName>
</protein>
<reference evidence="4" key="3">
    <citation type="submission" date="2015-04" db="UniProtKB">
        <authorList>
            <consortium name="EnsemblPlants"/>
        </authorList>
    </citation>
    <scope>IDENTIFICATION</scope>
    <source>
        <strain evidence="4">cv. Jemalong A17</strain>
    </source>
</reference>
<evidence type="ECO:0000256" key="1">
    <source>
        <dbReference type="SAM" id="SignalP"/>
    </source>
</evidence>
<dbReference type="Pfam" id="PF07127">
    <property type="entry name" value="Nodulin_late"/>
    <property type="match status" value="1"/>
</dbReference>
<evidence type="ECO:0000259" key="2">
    <source>
        <dbReference type="Pfam" id="PF07127"/>
    </source>
</evidence>
<dbReference type="EMBL" id="CM001220">
    <property type="protein sequence ID" value="AES87840.1"/>
    <property type="molecule type" value="Genomic_DNA"/>
</dbReference>
<dbReference type="PaxDb" id="3880-AES87840"/>
<dbReference type="InterPro" id="IPR009810">
    <property type="entry name" value="Nodulin_late_dom"/>
</dbReference>
<keyword evidence="1" id="KW-0732">Signal</keyword>
<organism evidence="3 5">
    <name type="scientific">Medicago truncatula</name>
    <name type="common">Barrel medic</name>
    <name type="synonym">Medicago tribuloides</name>
    <dbReference type="NCBI Taxonomy" id="3880"/>
    <lineage>
        <taxon>Eukaryota</taxon>
        <taxon>Viridiplantae</taxon>
        <taxon>Streptophyta</taxon>
        <taxon>Embryophyta</taxon>
        <taxon>Tracheophyta</taxon>
        <taxon>Spermatophyta</taxon>
        <taxon>Magnoliopsida</taxon>
        <taxon>eudicotyledons</taxon>
        <taxon>Gunneridae</taxon>
        <taxon>Pentapetalae</taxon>
        <taxon>rosids</taxon>
        <taxon>fabids</taxon>
        <taxon>Fabales</taxon>
        <taxon>Fabaceae</taxon>
        <taxon>Papilionoideae</taxon>
        <taxon>50 kb inversion clade</taxon>
        <taxon>NPAAA clade</taxon>
        <taxon>Hologalegina</taxon>
        <taxon>IRL clade</taxon>
        <taxon>Trifolieae</taxon>
        <taxon>Medicago</taxon>
    </lineage>
</organism>
<dbReference type="HOGENOM" id="CLU_181053_6_1_1"/>
<sequence length="55" mass="6397">MFLYALITFLFLFLVETSTTNTKTTIPCKFDNDCPEISYPLILMCIDDFCEYLLA</sequence>
<keyword evidence="5" id="KW-1185">Reference proteome</keyword>
<proteinExistence type="predicted"/>
<evidence type="ECO:0000313" key="3">
    <source>
        <dbReference type="EMBL" id="AES87840.1"/>
    </source>
</evidence>
<reference evidence="3 5" key="2">
    <citation type="journal article" date="2014" name="BMC Genomics">
        <title>An improved genome release (version Mt4.0) for the model legume Medicago truncatula.</title>
        <authorList>
            <person name="Tang H."/>
            <person name="Krishnakumar V."/>
            <person name="Bidwell S."/>
            <person name="Rosen B."/>
            <person name="Chan A."/>
            <person name="Zhou S."/>
            <person name="Gentzbittel L."/>
            <person name="Childs K.L."/>
            <person name="Yandell M."/>
            <person name="Gundlach H."/>
            <person name="Mayer K.F."/>
            <person name="Schwartz D.C."/>
            <person name="Town C.D."/>
        </authorList>
    </citation>
    <scope>GENOME REANNOTATION</scope>
    <source>
        <strain evidence="4 5">cv. Jemalong A17</strain>
    </source>
</reference>
<gene>
    <name evidence="3" type="ordered locus">MTR_4g035268</name>
</gene>
<feature type="domain" description="Late nodulin" evidence="2">
    <location>
        <begin position="1"/>
        <end position="51"/>
    </location>
</feature>
<dbReference type="AlphaFoldDB" id="G7JRC1"/>
<dbReference type="GO" id="GO:0046872">
    <property type="term" value="F:metal ion binding"/>
    <property type="evidence" value="ECO:0007669"/>
    <property type="project" value="InterPro"/>
</dbReference>
<accession>G7JRC1</accession>
<reference evidence="3 5" key="1">
    <citation type="journal article" date="2011" name="Nature">
        <title>The Medicago genome provides insight into the evolution of rhizobial symbioses.</title>
        <authorList>
            <person name="Young N.D."/>
            <person name="Debelle F."/>
            <person name="Oldroyd G.E."/>
            <person name="Geurts R."/>
            <person name="Cannon S.B."/>
            <person name="Udvardi M.K."/>
            <person name="Benedito V.A."/>
            <person name="Mayer K.F."/>
            <person name="Gouzy J."/>
            <person name="Schoof H."/>
            <person name="Van de Peer Y."/>
            <person name="Proost S."/>
            <person name="Cook D.R."/>
            <person name="Meyers B.C."/>
            <person name="Spannagl M."/>
            <person name="Cheung F."/>
            <person name="De Mita S."/>
            <person name="Krishnakumar V."/>
            <person name="Gundlach H."/>
            <person name="Zhou S."/>
            <person name="Mudge J."/>
            <person name="Bharti A.K."/>
            <person name="Murray J.D."/>
            <person name="Naoumkina M.A."/>
            <person name="Rosen B."/>
            <person name="Silverstein K.A."/>
            <person name="Tang H."/>
            <person name="Rombauts S."/>
            <person name="Zhao P.X."/>
            <person name="Zhou P."/>
            <person name="Barbe V."/>
            <person name="Bardou P."/>
            <person name="Bechner M."/>
            <person name="Bellec A."/>
            <person name="Berger A."/>
            <person name="Berges H."/>
            <person name="Bidwell S."/>
            <person name="Bisseling T."/>
            <person name="Choisne N."/>
            <person name="Couloux A."/>
            <person name="Denny R."/>
            <person name="Deshpande S."/>
            <person name="Dai X."/>
            <person name="Doyle J.J."/>
            <person name="Dudez A.M."/>
            <person name="Farmer A.D."/>
            <person name="Fouteau S."/>
            <person name="Franken C."/>
            <person name="Gibelin C."/>
            <person name="Gish J."/>
            <person name="Goldstein S."/>
            <person name="Gonzalez A.J."/>
            <person name="Green P.J."/>
            <person name="Hallab A."/>
            <person name="Hartog M."/>
            <person name="Hua A."/>
            <person name="Humphray S.J."/>
            <person name="Jeong D.H."/>
            <person name="Jing Y."/>
            <person name="Jocker A."/>
            <person name="Kenton S.M."/>
            <person name="Kim D.J."/>
            <person name="Klee K."/>
            <person name="Lai H."/>
            <person name="Lang C."/>
            <person name="Lin S."/>
            <person name="Macmil S.L."/>
            <person name="Magdelenat G."/>
            <person name="Matthews L."/>
            <person name="McCorrison J."/>
            <person name="Monaghan E.L."/>
            <person name="Mun J.H."/>
            <person name="Najar F.Z."/>
            <person name="Nicholson C."/>
            <person name="Noirot C."/>
            <person name="O'Bleness M."/>
            <person name="Paule C.R."/>
            <person name="Poulain J."/>
            <person name="Prion F."/>
            <person name="Qin B."/>
            <person name="Qu C."/>
            <person name="Retzel E.F."/>
            <person name="Riddle C."/>
            <person name="Sallet E."/>
            <person name="Samain S."/>
            <person name="Samson N."/>
            <person name="Sanders I."/>
            <person name="Saurat O."/>
            <person name="Scarpelli C."/>
            <person name="Schiex T."/>
            <person name="Segurens B."/>
            <person name="Severin A.J."/>
            <person name="Sherrier D.J."/>
            <person name="Shi R."/>
            <person name="Sims S."/>
            <person name="Singer S.R."/>
            <person name="Sinharoy S."/>
            <person name="Sterck L."/>
            <person name="Viollet A."/>
            <person name="Wang B.B."/>
            <person name="Wang K."/>
            <person name="Wang M."/>
            <person name="Wang X."/>
            <person name="Warfsmann J."/>
            <person name="Weissenbach J."/>
            <person name="White D.D."/>
            <person name="White J.D."/>
            <person name="Wiley G.B."/>
            <person name="Wincker P."/>
            <person name="Xing Y."/>
            <person name="Yang L."/>
            <person name="Yao Z."/>
            <person name="Ying F."/>
            <person name="Zhai J."/>
            <person name="Zhou L."/>
            <person name="Zuber A."/>
            <person name="Denarie J."/>
            <person name="Dixon R.A."/>
            <person name="May G.D."/>
            <person name="Schwartz D.C."/>
            <person name="Rogers J."/>
            <person name="Quetier F."/>
            <person name="Town C.D."/>
            <person name="Roe B.A."/>
        </authorList>
    </citation>
    <scope>NUCLEOTIDE SEQUENCE [LARGE SCALE GENOMIC DNA]</scope>
    <source>
        <strain evidence="3">A17</strain>
        <strain evidence="4 5">cv. Jemalong A17</strain>
    </source>
</reference>
<evidence type="ECO:0000313" key="4">
    <source>
        <dbReference type="EnsemblPlants" id="AES87840"/>
    </source>
</evidence>
<feature type="chain" id="PRO_5014573088" evidence="1">
    <location>
        <begin position="18"/>
        <end position="55"/>
    </location>
</feature>
<name>G7JRC1_MEDTR</name>
<dbReference type="Proteomes" id="UP000002051">
    <property type="component" value="Chromosome 4"/>
</dbReference>
<feature type="signal peptide" evidence="1">
    <location>
        <begin position="1"/>
        <end position="17"/>
    </location>
</feature>